<feature type="domain" description="UTP25 NTP hydrolase-like" evidence="6">
    <location>
        <begin position="356"/>
        <end position="542"/>
    </location>
</feature>
<dbReference type="InterPro" id="IPR053940">
    <property type="entry name" value="UTP25_NTPase-like"/>
</dbReference>
<name>A0A2V0P2N9_9CHLO</name>
<feature type="region of interest" description="Disordered" evidence="4">
    <location>
        <begin position="382"/>
        <end position="403"/>
    </location>
</feature>
<dbReference type="InterPro" id="IPR053939">
    <property type="entry name" value="UTP25_C"/>
</dbReference>
<evidence type="ECO:0000259" key="5">
    <source>
        <dbReference type="Pfam" id="PF06862"/>
    </source>
</evidence>
<feature type="domain" description="UTP25 NTP hydrolase-like" evidence="6">
    <location>
        <begin position="596"/>
        <end position="684"/>
    </location>
</feature>
<feature type="compositionally biased region" description="Gly residues" evidence="4">
    <location>
        <begin position="384"/>
        <end position="397"/>
    </location>
</feature>
<gene>
    <name evidence="7" type="ORF">Rsub_04457</name>
</gene>
<feature type="region of interest" description="Disordered" evidence="4">
    <location>
        <begin position="1"/>
        <end position="196"/>
    </location>
</feature>
<proteinExistence type="inferred from homology"/>
<feature type="domain" description="UTP25 C-terminal" evidence="5">
    <location>
        <begin position="695"/>
        <end position="899"/>
    </location>
</feature>
<dbReference type="InParanoid" id="A0A2V0P2N9"/>
<evidence type="ECO:0008006" key="9">
    <source>
        <dbReference type="Google" id="ProtNLM"/>
    </source>
</evidence>
<evidence type="ECO:0000256" key="1">
    <source>
        <dbReference type="ARBA" id="ARBA00004604"/>
    </source>
</evidence>
<dbReference type="GO" id="GO:0000462">
    <property type="term" value="P:maturation of SSU-rRNA from tricistronic rRNA transcript (SSU-rRNA, 5.8S rRNA, LSU-rRNA)"/>
    <property type="evidence" value="ECO:0007669"/>
    <property type="project" value="TreeGrafter"/>
</dbReference>
<dbReference type="InterPro" id="IPR010678">
    <property type="entry name" value="UTP25"/>
</dbReference>
<feature type="compositionally biased region" description="Low complexity" evidence="4">
    <location>
        <begin position="178"/>
        <end position="196"/>
    </location>
</feature>
<dbReference type="AlphaFoldDB" id="A0A2V0P2N9"/>
<dbReference type="GO" id="GO:0034511">
    <property type="term" value="F:U3 snoRNA binding"/>
    <property type="evidence" value="ECO:0007669"/>
    <property type="project" value="InterPro"/>
</dbReference>
<evidence type="ECO:0000256" key="3">
    <source>
        <dbReference type="ARBA" id="ARBA00023242"/>
    </source>
</evidence>
<evidence type="ECO:0000256" key="2">
    <source>
        <dbReference type="ARBA" id="ARBA00009223"/>
    </source>
</evidence>
<feature type="compositionally biased region" description="Gly residues" evidence="4">
    <location>
        <begin position="547"/>
        <end position="568"/>
    </location>
</feature>
<keyword evidence="3" id="KW-0539">Nucleus</keyword>
<feature type="region of interest" description="Disordered" evidence="4">
    <location>
        <begin position="543"/>
        <end position="594"/>
    </location>
</feature>
<dbReference type="Pfam" id="PF22916">
    <property type="entry name" value="UTP25_NTPase-like"/>
    <property type="match status" value="2"/>
</dbReference>
<keyword evidence="8" id="KW-1185">Reference proteome</keyword>
<dbReference type="Proteomes" id="UP000247498">
    <property type="component" value="Unassembled WGS sequence"/>
</dbReference>
<dbReference type="FunCoup" id="A0A2V0P2N9">
    <property type="interactions" value="2041"/>
</dbReference>
<feature type="region of interest" description="Disordered" evidence="4">
    <location>
        <begin position="210"/>
        <end position="232"/>
    </location>
</feature>
<dbReference type="PANTHER" id="PTHR12933">
    <property type="entry name" value="ORF PROTEIN-RELATED"/>
    <property type="match status" value="1"/>
</dbReference>
<accession>A0A2V0P2N9</accession>
<feature type="compositionally biased region" description="Basic and acidic residues" evidence="4">
    <location>
        <begin position="112"/>
        <end position="122"/>
    </location>
</feature>
<evidence type="ECO:0000313" key="8">
    <source>
        <dbReference type="Proteomes" id="UP000247498"/>
    </source>
</evidence>
<sequence>MSRLAAVLLKKKAGAGAAPAKGSGAGSGGKKRKQRNVMDDLAPAAPLAKPPAAGDDLDSDEDRAGEAYNELVGLLARQDKALRRRQQQEGGDSDADGSSSSDEDEDEQAEPPQRRRLDERGRRSQQPRRRGREEEEEAQQQEEEEEEEEDGEQQQQQEGEEGSDEGEEQQAPDGGGADAAAAHGAAAPAGGEPGMDAWAAHLGRELSEAEAAALRAGGTKFSDPSPSEADAAYDGAWPRARWQLAGRAALPAAPSGLAEYGVKERLRARWEEVHQEDARRAASGALASTSAAAAADGAAARKKRRAGGAAAGAAARCGDFDSAQQRGLFALLNSYCDVLHACKPYPQDAAAPDPDLDAVLLHCLNHVAKSADLVKRNNERLKGQPGGQSGGQIGGLNGAAAAADAAPPRDQGFTRAKVLLLLPQRNLAFRAVRRLVALAQKEARADSVQGKEKFVEQFGGDEEEGAGGGGGGGAGGSGGGGGDSWRRKPAEHRALFAGDTDDHFRMGIKITRGQIKLFSDLLSSDIVVASPVAIATKLAEERAASAAGGGGGRGGGGRGGGGRGGGRGAAASRGRGRGRDGGGAGGAGGGGGAGGESDFLSSIEIAVVERADVMTMQNFDHVVTVLDALNKLPQQQHGNDIMRVREWYLTGRAALYRQTIVTSSFASPDLMGILSKRCLSHAGKARLVAQPAGVLSQIVPQLRQTFERFGAASAAQSAEARMAHFKAAVWPRLQEGAAGGGLLLFVPQYFDFVRIRNFLKSEEAEFMAVSEYTPYNQVTRARSLFCQRRTPLLLYTERAHFYHRYRIRGVQDVVFYGLPEHAHFYSEILNLLEGSAAAAPAPGAATAAEAEAAAAAAAASAHGTVTALFCRFDALALGRVVGAARAGKMLAAESSTFLFV</sequence>
<evidence type="ECO:0000256" key="4">
    <source>
        <dbReference type="SAM" id="MobiDB-lite"/>
    </source>
</evidence>
<evidence type="ECO:0000259" key="6">
    <source>
        <dbReference type="Pfam" id="PF22916"/>
    </source>
</evidence>
<feature type="compositionally biased region" description="Low complexity" evidence="4">
    <location>
        <begin position="39"/>
        <end position="54"/>
    </location>
</feature>
<dbReference type="OrthoDB" id="10264378at2759"/>
<dbReference type="PANTHER" id="PTHR12933:SF0">
    <property type="entry name" value="U3 SMALL NUCLEOLAR RNA-ASSOCIATED PROTEIN 25 HOMOLOG"/>
    <property type="match status" value="1"/>
</dbReference>
<dbReference type="EMBL" id="BDRX01000029">
    <property type="protein sequence ID" value="GBF92110.1"/>
    <property type="molecule type" value="Genomic_DNA"/>
</dbReference>
<organism evidence="7 8">
    <name type="scientific">Raphidocelis subcapitata</name>
    <dbReference type="NCBI Taxonomy" id="307507"/>
    <lineage>
        <taxon>Eukaryota</taxon>
        <taxon>Viridiplantae</taxon>
        <taxon>Chlorophyta</taxon>
        <taxon>core chlorophytes</taxon>
        <taxon>Chlorophyceae</taxon>
        <taxon>CS clade</taxon>
        <taxon>Sphaeropleales</taxon>
        <taxon>Selenastraceae</taxon>
        <taxon>Raphidocelis</taxon>
    </lineage>
</organism>
<feature type="compositionally biased region" description="Gly residues" evidence="4">
    <location>
        <begin position="466"/>
        <end position="483"/>
    </location>
</feature>
<comment type="similarity">
    <text evidence="2">Belongs to the UTP25 family.</text>
</comment>
<comment type="caution">
    <text evidence="7">The sequence shown here is derived from an EMBL/GenBank/DDBJ whole genome shotgun (WGS) entry which is preliminary data.</text>
</comment>
<dbReference type="STRING" id="307507.A0A2V0P2N9"/>
<dbReference type="GO" id="GO:0019843">
    <property type="term" value="F:rRNA binding"/>
    <property type="evidence" value="ECO:0007669"/>
    <property type="project" value="TreeGrafter"/>
</dbReference>
<feature type="compositionally biased region" description="Gly residues" evidence="4">
    <location>
        <begin position="581"/>
        <end position="594"/>
    </location>
</feature>
<feature type="compositionally biased region" description="Acidic residues" evidence="4">
    <location>
        <begin position="134"/>
        <end position="170"/>
    </location>
</feature>
<protein>
    <recommendedName>
        <fullName evidence="9">U3 small nucleolar RNA-associated protein 25</fullName>
    </recommendedName>
</protein>
<dbReference type="GO" id="GO:0032040">
    <property type="term" value="C:small-subunit processome"/>
    <property type="evidence" value="ECO:0007669"/>
    <property type="project" value="TreeGrafter"/>
</dbReference>
<dbReference type="Pfam" id="PF06862">
    <property type="entry name" value="Utp25_C"/>
    <property type="match status" value="1"/>
</dbReference>
<feature type="compositionally biased region" description="Acidic residues" evidence="4">
    <location>
        <begin position="91"/>
        <end position="109"/>
    </location>
</feature>
<comment type="subcellular location">
    <subcellularLocation>
        <location evidence="1">Nucleus</location>
        <location evidence="1">Nucleolus</location>
    </subcellularLocation>
</comment>
<evidence type="ECO:0000313" key="7">
    <source>
        <dbReference type="EMBL" id="GBF92110.1"/>
    </source>
</evidence>
<reference evidence="7 8" key="1">
    <citation type="journal article" date="2018" name="Sci. Rep.">
        <title>Raphidocelis subcapitata (=Pseudokirchneriella subcapitata) provides an insight into genome evolution and environmental adaptations in the Sphaeropleales.</title>
        <authorList>
            <person name="Suzuki S."/>
            <person name="Yamaguchi H."/>
            <person name="Nakajima N."/>
            <person name="Kawachi M."/>
        </authorList>
    </citation>
    <scope>NUCLEOTIDE SEQUENCE [LARGE SCALE GENOMIC DNA]</scope>
    <source>
        <strain evidence="7 8">NIES-35</strain>
    </source>
</reference>
<feature type="region of interest" description="Disordered" evidence="4">
    <location>
        <begin position="460"/>
        <end position="487"/>
    </location>
</feature>